<reference evidence="1" key="1">
    <citation type="journal article" date="1997" name="J. Bacteriol.">
        <title>Plasmid-homologous sequences in the chromosome of plasmidless Coxiella burnetii Scurry Q217.</title>
        <authorList>
            <person name="Willems H."/>
            <person name="Ritter M."/>
            <person name="Jager C."/>
            <person name="Thiele D."/>
        </authorList>
    </citation>
    <scope>NUCLEOTIDE SEQUENCE</scope>
</reference>
<gene>
    <name evidence="1" type="primary">orf 149</name>
</gene>
<organism evidence="1">
    <name type="scientific">Coxiella burnetii</name>
    <dbReference type="NCBI Taxonomy" id="777"/>
    <lineage>
        <taxon>Bacteria</taxon>
        <taxon>Pseudomonadati</taxon>
        <taxon>Pseudomonadota</taxon>
        <taxon>Gammaproteobacteria</taxon>
        <taxon>Legionellales</taxon>
        <taxon>Coxiellaceae</taxon>
        <taxon>Coxiella</taxon>
    </lineage>
</organism>
<dbReference type="RefSeq" id="WP_012569576.1">
    <property type="nucleotide sequence ID" value="NZ_CP014565.1"/>
</dbReference>
<protein>
    <submittedName>
        <fullName evidence="1">Orf 149 protein</fullName>
    </submittedName>
</protein>
<sequence length="149" mass="16083">MLAAHLIFSGQIPIGPIDPDSYFGNPGAIMDPEIEKIATGKYTITLLSARNVQNTQPAVVHISVMDDANETFCPRVTKALKFTYEPQNSDFPWKGMLEIAITEGDGTAIDPKQVMVSIHAQNESVGADVTVGPTRAKAKVKVKVDVPHP</sequence>
<dbReference type="AlphaFoldDB" id="Q45897"/>
<dbReference type="Pfam" id="PF05660">
    <property type="entry name" value="DUF807"/>
    <property type="match status" value="1"/>
</dbReference>
<dbReference type="InterPro" id="IPR008525">
    <property type="entry name" value="DUF807_COXBU"/>
</dbReference>
<evidence type="ECO:0000313" key="1">
    <source>
        <dbReference type="EMBL" id="CAA63674.1"/>
    </source>
</evidence>
<dbReference type="EMBL" id="X93204">
    <property type="protein sequence ID" value="CAA63674.1"/>
    <property type="molecule type" value="Genomic_DNA"/>
</dbReference>
<proteinExistence type="predicted"/>
<name>Q45897_COXBE</name>
<accession>Q45897</accession>